<dbReference type="SUPFAM" id="SSF158911">
    <property type="entry name" value="NEAT domain-like"/>
    <property type="match status" value="6"/>
</dbReference>
<dbReference type="CDD" id="cd06920">
    <property type="entry name" value="NEAT"/>
    <property type="match status" value="6"/>
</dbReference>
<sequence length="1395" mass="151675">MKNRLRKVGTIFLMFFVLLSAVHFPLSQDSVAHASSVSAGNQALPDGDYPVKFNLYKDGANELSMMQSYVDPNSGRLTVKDGDVKASFTLIHSSWITSFMTVFNGTLVETTTLNINQAEDKRTVQFVVSDLSARVNAKVKVDITEFGIHEEQPLQIGFDTAGITPPKPGEVSAGVYHIYFSALSATDPTKTSSMESYFVKPAKLTVDENGKKTIRFIVLKSSDTDSLKTKDSNGQFVEMNVVSTNKAANTREVEFEITDLSQNIAARVHNTIAPPQYATNDFQFKFEFGNIVPFIEDGVYSIPYQTLNATNPSKESSMKSYFVNPATLSVQQGKRKIIMTVLKSTDTDVIQTQLNGQMVDAVVKSQDAAANTRVIEFEVRDLSSNILAYVHNTIAPPQYAGNNFLFKFDTSGIVPKPPSAELIGAPTVEPKQVLDLNFRVTGVSKTVYQQVYGQEMTLTYDSNLLELDKAKSKPLIDNFSLAYTDQAAGQLKLNLTGANGQSFYANNAYLMLEFKAKSVTQSAYAPVTLTNIELVNSEGNKLKVNDVSYSITIVPANTTKLNQALASAQDKHDKAEEGVYTGQFPASAISALQTAITTVQSTANNADATQKQVDDALTKLQTAVAAFDASVITNNPKPTQPGQPDDGSYKIKFSLLKDGTNESSLMESYTDLTSGRLTIQNGKKTISLTLKKSSWITSFKTERNGTLVETTTLNANQAEDTRTVQFEVNDVSAKLNARVVVDVPGVVHEDQPLQIAFDASSVTRIFPLDQPLSEGNYNVSLNGSALGGVQTPVSSYLDDTSRLSVQNGKNVVFFKLKSGTTITKLQRVLPDQSTVDISPAIAMKRSDLVTVLAASQEAKYELPDLTAAYKLFLSVTENGQTVNPSYQISFKEATSAGSGPVGPTDPVDPVDPGTPGPGTGNPSGPGTPTSPPPTNIHGIADGTYSINYKILKHGTTERSVMQDYVVSPGTLTVTNGYMRVSFTLKQSKETTSFQVAYDGSLSDTDVVSSDDAKNTRVIQFPVADLTVKTAGWVKVNWPELGYNHSYDVDLTFDKSSIVRVQSPGEIKPVVVKPLSEAYQPGDYAVDFNMMLRGSDQKSITNDFVKKPAKLTIIDGKSYVYLTLTKSKEMPGFKIQQEDGTLADAENVSTNGAENSRIIRFAVKDFAPETKIYAQVRMDWAGHYTGDYDVQLIFNGNDIKPYVNKDDEAKGDKPEAKKWADIQGHWAKAAIEKAIELGIVSGYENGEFRPNGQVTRAEFAVMLSNALKLKAVDSALTFSDLDSIPDWAKPSLAAVAGLKIINGYEDGSFRADRSINRSELVVMIVRALGLSTDGKAPLTFTDADEIPQWAQSSVAEAYRLGLISGRENNTFAPNLSASRAEAVTLILAMLKQAESK</sequence>
<evidence type="ECO:0000256" key="2">
    <source>
        <dbReference type="ARBA" id="ARBA00022512"/>
    </source>
</evidence>
<dbReference type="InterPro" id="IPR006635">
    <property type="entry name" value="NEAT_dom"/>
</dbReference>
<dbReference type="InterPro" id="IPR002102">
    <property type="entry name" value="Cohesin_dom"/>
</dbReference>
<feature type="domain" description="NEAT" evidence="8">
    <location>
        <begin position="939"/>
        <end position="1060"/>
    </location>
</feature>
<dbReference type="Gene3D" id="1.20.1270.90">
    <property type="entry name" value="AF1782-like"/>
    <property type="match status" value="1"/>
</dbReference>
<dbReference type="SMART" id="SM00725">
    <property type="entry name" value="NEAT"/>
    <property type="match status" value="6"/>
</dbReference>
<dbReference type="Gene3D" id="2.60.40.1850">
    <property type="match status" value="6"/>
</dbReference>
<evidence type="ECO:0000256" key="6">
    <source>
        <dbReference type="SAM" id="MobiDB-lite"/>
    </source>
</evidence>
<dbReference type="InterPro" id="IPR050436">
    <property type="entry name" value="IsdA"/>
</dbReference>
<evidence type="ECO:0000259" key="9">
    <source>
        <dbReference type="PROSITE" id="PS51272"/>
    </source>
</evidence>
<comment type="subcellular location">
    <subcellularLocation>
        <location evidence="1">Secreted</location>
        <location evidence="1">Cell wall</location>
        <topology evidence="1">Peptidoglycan-anchor</topology>
    </subcellularLocation>
</comment>
<evidence type="ECO:0000256" key="4">
    <source>
        <dbReference type="ARBA" id="ARBA00022729"/>
    </source>
</evidence>
<dbReference type="Gene3D" id="2.60.40.680">
    <property type="match status" value="1"/>
</dbReference>
<evidence type="ECO:0000256" key="5">
    <source>
        <dbReference type="ARBA" id="ARBA00023088"/>
    </source>
</evidence>
<dbReference type="RefSeq" id="WP_171682300.1">
    <property type="nucleotide sequence ID" value="NZ_WHNZ01000013.1"/>
</dbReference>
<evidence type="ECO:0008006" key="12">
    <source>
        <dbReference type="Google" id="ProtNLM"/>
    </source>
</evidence>
<feature type="domain" description="SLH" evidence="9">
    <location>
        <begin position="1277"/>
        <end position="1335"/>
    </location>
</feature>
<dbReference type="PROSITE" id="PS50978">
    <property type="entry name" value="NEAT"/>
    <property type="match status" value="6"/>
</dbReference>
<comment type="caution">
    <text evidence="10">The sequence shown here is derived from an EMBL/GenBank/DDBJ whole genome shotgun (WGS) entry which is preliminary data.</text>
</comment>
<dbReference type="InterPro" id="IPR001119">
    <property type="entry name" value="SLH_dom"/>
</dbReference>
<feature type="domain" description="NEAT" evidence="8">
    <location>
        <begin position="644"/>
        <end position="775"/>
    </location>
</feature>
<feature type="domain" description="NEAT" evidence="8">
    <location>
        <begin position="295"/>
        <end position="424"/>
    </location>
</feature>
<feature type="domain" description="NEAT" evidence="8">
    <location>
        <begin position="1078"/>
        <end position="1201"/>
    </location>
</feature>
<accession>A0ABX1ZLA7</accession>
<evidence type="ECO:0000313" key="11">
    <source>
        <dbReference type="Proteomes" id="UP000618579"/>
    </source>
</evidence>
<reference evidence="10 11" key="1">
    <citation type="submission" date="2019-10" db="EMBL/GenBank/DDBJ databases">
        <title>Description of Paenibacillus pedi sp. nov.</title>
        <authorList>
            <person name="Carlier A."/>
            <person name="Qi S."/>
        </authorList>
    </citation>
    <scope>NUCLEOTIDE SEQUENCE [LARGE SCALE GENOMIC DNA]</scope>
    <source>
        <strain evidence="10 11">LMG 31457</strain>
    </source>
</reference>
<evidence type="ECO:0000256" key="1">
    <source>
        <dbReference type="ARBA" id="ARBA00004168"/>
    </source>
</evidence>
<feature type="chain" id="PRO_5046639685" description="Heme-binding NEAT domain-containing protein" evidence="7">
    <location>
        <begin position="35"/>
        <end position="1395"/>
    </location>
</feature>
<dbReference type="Pfam" id="PF00395">
    <property type="entry name" value="SLH"/>
    <property type="match status" value="3"/>
</dbReference>
<feature type="signal peptide" evidence="7">
    <location>
        <begin position="1"/>
        <end position="34"/>
    </location>
</feature>
<feature type="region of interest" description="Disordered" evidence="6">
    <location>
        <begin position="893"/>
        <end position="938"/>
    </location>
</feature>
<feature type="domain" description="NEAT" evidence="8">
    <location>
        <begin position="44"/>
        <end position="166"/>
    </location>
</feature>
<protein>
    <recommendedName>
        <fullName evidence="12">Heme-binding NEAT domain-containing protein</fullName>
    </recommendedName>
</protein>
<keyword evidence="2" id="KW-0134">Cell wall</keyword>
<evidence type="ECO:0000313" key="10">
    <source>
        <dbReference type="EMBL" id="NOU99414.1"/>
    </source>
</evidence>
<dbReference type="CDD" id="cd08547">
    <property type="entry name" value="Type_II_cohesin"/>
    <property type="match status" value="1"/>
</dbReference>
<dbReference type="InterPro" id="IPR008965">
    <property type="entry name" value="CBM2/CBM3_carb-bd_dom_sf"/>
</dbReference>
<evidence type="ECO:0000259" key="8">
    <source>
        <dbReference type="PROSITE" id="PS50978"/>
    </source>
</evidence>
<dbReference type="InterPro" id="IPR037250">
    <property type="entry name" value="NEAT_dom_sf"/>
</dbReference>
<dbReference type="PANTHER" id="PTHR37824:SF1">
    <property type="entry name" value="IRON-REGULATED SURFACE DETERMINANT PROTEIN C"/>
    <property type="match status" value="1"/>
</dbReference>
<dbReference type="Proteomes" id="UP000618579">
    <property type="component" value="Unassembled WGS sequence"/>
</dbReference>
<feature type="domain" description="NEAT" evidence="8">
    <location>
        <begin position="171"/>
        <end position="302"/>
    </location>
</feature>
<feature type="domain" description="SLH" evidence="9">
    <location>
        <begin position="1213"/>
        <end position="1276"/>
    </location>
</feature>
<keyword evidence="5" id="KW-0572">Peptidoglycan-anchor</keyword>
<feature type="domain" description="SLH" evidence="9">
    <location>
        <begin position="1336"/>
        <end position="1395"/>
    </location>
</feature>
<dbReference type="PROSITE" id="PS51272">
    <property type="entry name" value="SLH"/>
    <property type="match status" value="3"/>
</dbReference>
<dbReference type="EMBL" id="WHNZ01000013">
    <property type="protein sequence ID" value="NOU99414.1"/>
    <property type="molecule type" value="Genomic_DNA"/>
</dbReference>
<dbReference type="Pfam" id="PF00963">
    <property type="entry name" value="Cohesin"/>
    <property type="match status" value="1"/>
</dbReference>
<gene>
    <name evidence="10" type="ORF">GC097_05150</name>
</gene>
<organism evidence="10 11">
    <name type="scientific">Paenibacillus planticolens</name>
    <dbReference type="NCBI Taxonomy" id="2654976"/>
    <lineage>
        <taxon>Bacteria</taxon>
        <taxon>Bacillati</taxon>
        <taxon>Bacillota</taxon>
        <taxon>Bacilli</taxon>
        <taxon>Bacillales</taxon>
        <taxon>Paenibacillaceae</taxon>
        <taxon>Paenibacillus</taxon>
    </lineage>
</organism>
<proteinExistence type="predicted"/>
<keyword evidence="11" id="KW-1185">Reference proteome</keyword>
<dbReference type="PANTHER" id="PTHR37824">
    <property type="entry name" value="IRON-REGULATED SURFACE DETERMINANT PROTEIN C"/>
    <property type="match status" value="1"/>
</dbReference>
<name>A0ABX1ZLA7_9BACL</name>
<keyword evidence="3" id="KW-0964">Secreted</keyword>
<keyword evidence="4 7" id="KW-0732">Signal</keyword>
<dbReference type="Pfam" id="PF05031">
    <property type="entry name" value="NEAT"/>
    <property type="match status" value="6"/>
</dbReference>
<feature type="compositionally biased region" description="Low complexity" evidence="6">
    <location>
        <begin position="897"/>
        <end position="913"/>
    </location>
</feature>
<evidence type="ECO:0000256" key="3">
    <source>
        <dbReference type="ARBA" id="ARBA00022525"/>
    </source>
</evidence>
<evidence type="ECO:0000256" key="7">
    <source>
        <dbReference type="SAM" id="SignalP"/>
    </source>
</evidence>
<dbReference type="SUPFAM" id="SSF49384">
    <property type="entry name" value="Carbohydrate-binding domain"/>
    <property type="match status" value="1"/>
</dbReference>